<evidence type="ECO:0000313" key="3">
    <source>
        <dbReference type="Proteomes" id="UP000602510"/>
    </source>
</evidence>
<proteinExistence type="predicted"/>
<keyword evidence="3" id="KW-1185">Reference proteome</keyword>
<name>A0A833S7V4_PHYIN</name>
<dbReference type="EMBL" id="WSZM01000101">
    <property type="protein sequence ID" value="KAF4042447.1"/>
    <property type="molecule type" value="Genomic_DNA"/>
</dbReference>
<accession>A0A833S7V4</accession>
<reference evidence="1" key="1">
    <citation type="submission" date="2020-04" db="EMBL/GenBank/DDBJ databases">
        <title>Hybrid Assembly of Korean Phytophthora infestans isolates.</title>
        <authorList>
            <person name="Prokchorchik M."/>
            <person name="Lee Y."/>
            <person name="Seo J."/>
            <person name="Cho J.-H."/>
            <person name="Park Y.-E."/>
            <person name="Jang D.-C."/>
            <person name="Im J.-S."/>
            <person name="Choi J.-G."/>
            <person name="Park H.-J."/>
            <person name="Lee G.-B."/>
            <person name="Lee Y.-G."/>
            <person name="Hong S.-Y."/>
            <person name="Cho K."/>
            <person name="Sohn K.H."/>
        </authorList>
    </citation>
    <scope>NUCLEOTIDE SEQUENCE</scope>
    <source>
        <strain evidence="1">KR_1_A1</strain>
        <strain evidence="2">KR_2_A2</strain>
    </source>
</reference>
<organism evidence="1 3">
    <name type="scientific">Phytophthora infestans</name>
    <name type="common">Potato late blight agent</name>
    <name type="synonym">Botrytis infestans</name>
    <dbReference type="NCBI Taxonomy" id="4787"/>
    <lineage>
        <taxon>Eukaryota</taxon>
        <taxon>Sar</taxon>
        <taxon>Stramenopiles</taxon>
        <taxon>Oomycota</taxon>
        <taxon>Peronosporomycetes</taxon>
        <taxon>Peronosporales</taxon>
        <taxon>Peronosporaceae</taxon>
        <taxon>Phytophthora</taxon>
    </lineage>
</organism>
<dbReference type="Proteomes" id="UP000602510">
    <property type="component" value="Unassembled WGS sequence"/>
</dbReference>
<protein>
    <submittedName>
        <fullName evidence="1">Uncharacterized protein</fullName>
    </submittedName>
</protein>
<dbReference type="Proteomes" id="UP000704712">
    <property type="component" value="Unassembled WGS sequence"/>
</dbReference>
<sequence length="111" mass="12631">MYFFAVPKLLRFASGAAPSWVVLWSSTVLLHTKSDKVSIVDHIDVFTVAGPAQNPVPEIHFLNRAQSQEISNHETRIVKVSAPNRHTECKSLLRSVCKRVQRRRSRSKVHE</sequence>
<dbReference type="AlphaFoldDB" id="A0A833S7V4"/>
<evidence type="ECO:0000313" key="1">
    <source>
        <dbReference type="EMBL" id="KAF4042447.1"/>
    </source>
</evidence>
<gene>
    <name evidence="1" type="ORF">GN244_ATG05343</name>
    <name evidence="2" type="ORF">GN958_ATG07215</name>
</gene>
<comment type="caution">
    <text evidence="1">The sequence shown here is derived from an EMBL/GenBank/DDBJ whole genome shotgun (WGS) entry which is preliminary data.</text>
</comment>
<evidence type="ECO:0000313" key="2">
    <source>
        <dbReference type="EMBL" id="KAF4143482.1"/>
    </source>
</evidence>
<dbReference type="EMBL" id="JAACNO010001006">
    <property type="protein sequence ID" value="KAF4143482.1"/>
    <property type="molecule type" value="Genomic_DNA"/>
</dbReference>